<name>A0ABW5RCS3_9BACL</name>
<sequence length="125" mass="14050">MKKMKNGLYLLSWIAVLLVSYNFLIVEKPDRNEENCQSVITKYADVIKWDDNTYKVNVNAEASSVVKGKELGQVQHTVDADSCEDDKWKNGAATALPEGTILYKVENESSESVLFADGKVYQLIQ</sequence>
<dbReference type="EMBL" id="JBHUMM010000043">
    <property type="protein sequence ID" value="MFD2672619.1"/>
    <property type="molecule type" value="Genomic_DNA"/>
</dbReference>
<organism evidence="1 2">
    <name type="scientific">Marinicrinis sediminis</name>
    <dbReference type="NCBI Taxonomy" id="1652465"/>
    <lineage>
        <taxon>Bacteria</taxon>
        <taxon>Bacillati</taxon>
        <taxon>Bacillota</taxon>
        <taxon>Bacilli</taxon>
        <taxon>Bacillales</taxon>
        <taxon>Paenibacillaceae</taxon>
    </lineage>
</organism>
<comment type="caution">
    <text evidence="1">The sequence shown here is derived from an EMBL/GenBank/DDBJ whole genome shotgun (WGS) entry which is preliminary data.</text>
</comment>
<evidence type="ECO:0000313" key="2">
    <source>
        <dbReference type="Proteomes" id="UP001597497"/>
    </source>
</evidence>
<proteinExistence type="predicted"/>
<dbReference type="Proteomes" id="UP001597497">
    <property type="component" value="Unassembled WGS sequence"/>
</dbReference>
<protein>
    <submittedName>
        <fullName evidence="1">Uncharacterized protein</fullName>
    </submittedName>
</protein>
<keyword evidence="2" id="KW-1185">Reference proteome</keyword>
<dbReference type="RefSeq" id="WP_379930185.1">
    <property type="nucleotide sequence ID" value="NZ_JBHUMM010000043.1"/>
</dbReference>
<evidence type="ECO:0000313" key="1">
    <source>
        <dbReference type="EMBL" id="MFD2672619.1"/>
    </source>
</evidence>
<reference evidence="2" key="1">
    <citation type="journal article" date="2019" name="Int. J. Syst. Evol. Microbiol.">
        <title>The Global Catalogue of Microorganisms (GCM) 10K type strain sequencing project: providing services to taxonomists for standard genome sequencing and annotation.</title>
        <authorList>
            <consortium name="The Broad Institute Genomics Platform"/>
            <consortium name="The Broad Institute Genome Sequencing Center for Infectious Disease"/>
            <person name="Wu L."/>
            <person name="Ma J."/>
        </authorList>
    </citation>
    <scope>NUCLEOTIDE SEQUENCE [LARGE SCALE GENOMIC DNA]</scope>
    <source>
        <strain evidence="2">KCTC 33676</strain>
    </source>
</reference>
<accession>A0ABW5RCS3</accession>
<gene>
    <name evidence="1" type="ORF">ACFSUC_13710</name>
</gene>